<organism evidence="7 8">
    <name type="scientific">Catenulispora acidiphila (strain DSM 44928 / JCM 14897 / NBRC 102108 / NRRL B-24433 / ID139908)</name>
    <dbReference type="NCBI Taxonomy" id="479433"/>
    <lineage>
        <taxon>Bacteria</taxon>
        <taxon>Bacillati</taxon>
        <taxon>Actinomycetota</taxon>
        <taxon>Actinomycetes</taxon>
        <taxon>Catenulisporales</taxon>
        <taxon>Catenulisporaceae</taxon>
        <taxon>Catenulispora</taxon>
    </lineage>
</organism>
<dbReference type="SMART" id="SM00346">
    <property type="entry name" value="HTH_ICLR"/>
    <property type="match status" value="2"/>
</dbReference>
<dbReference type="KEGG" id="cai:Caci_4893"/>
<dbReference type="Gene3D" id="3.30.450.40">
    <property type="match status" value="2"/>
</dbReference>
<dbReference type="AlphaFoldDB" id="C7Q1M4"/>
<dbReference type="InterPro" id="IPR029016">
    <property type="entry name" value="GAF-like_dom_sf"/>
</dbReference>
<dbReference type="SUPFAM" id="SSF55781">
    <property type="entry name" value="GAF domain-like"/>
    <property type="match status" value="2"/>
</dbReference>
<dbReference type="HOGENOM" id="CLU_519641_0_0_11"/>
<dbReference type="NCBIfam" id="TIGR02431">
    <property type="entry name" value="pcaR_pcaU"/>
    <property type="match status" value="1"/>
</dbReference>
<evidence type="ECO:0000256" key="4">
    <source>
        <dbReference type="SAM" id="MobiDB-lite"/>
    </source>
</evidence>
<dbReference type="InParanoid" id="C7Q1M4"/>
<evidence type="ECO:0000313" key="7">
    <source>
        <dbReference type="EMBL" id="ACU73753.1"/>
    </source>
</evidence>
<evidence type="ECO:0000256" key="1">
    <source>
        <dbReference type="ARBA" id="ARBA00023015"/>
    </source>
</evidence>
<protein>
    <submittedName>
        <fullName evidence="7">Transcriptional regulator, IclR family</fullName>
    </submittedName>
</protein>
<dbReference type="GO" id="GO:0045893">
    <property type="term" value="P:positive regulation of DNA-templated transcription"/>
    <property type="evidence" value="ECO:0007669"/>
    <property type="project" value="InterPro"/>
</dbReference>
<evidence type="ECO:0000313" key="8">
    <source>
        <dbReference type="Proteomes" id="UP000000851"/>
    </source>
</evidence>
<dbReference type="PANTHER" id="PTHR30136">
    <property type="entry name" value="HELIX-TURN-HELIX TRANSCRIPTIONAL REGULATOR, ICLR FAMILY"/>
    <property type="match status" value="1"/>
</dbReference>
<evidence type="ECO:0000259" key="6">
    <source>
        <dbReference type="PROSITE" id="PS51078"/>
    </source>
</evidence>
<dbReference type="GO" id="GO:0003677">
    <property type="term" value="F:DNA binding"/>
    <property type="evidence" value="ECO:0007669"/>
    <property type="project" value="UniProtKB-KW"/>
</dbReference>
<dbReference type="STRING" id="479433.Caci_4893"/>
<name>C7Q1M4_CATAD</name>
<gene>
    <name evidence="7" type="ordered locus">Caci_4893</name>
</gene>
<feature type="region of interest" description="Disordered" evidence="4">
    <location>
        <begin position="264"/>
        <end position="289"/>
    </location>
</feature>
<dbReference type="GO" id="GO:0046278">
    <property type="term" value="P:3,4-dihydroxybenzoate metabolic process"/>
    <property type="evidence" value="ECO:0007669"/>
    <property type="project" value="InterPro"/>
</dbReference>
<keyword evidence="1" id="KW-0805">Transcription regulation</keyword>
<evidence type="ECO:0000256" key="2">
    <source>
        <dbReference type="ARBA" id="ARBA00023125"/>
    </source>
</evidence>
<proteinExistence type="predicted"/>
<dbReference type="InterPro" id="IPR050707">
    <property type="entry name" value="HTH_MetabolicPath_Reg"/>
</dbReference>
<dbReference type="Pfam" id="PF09339">
    <property type="entry name" value="HTH_IclR"/>
    <property type="match status" value="2"/>
</dbReference>
<dbReference type="OrthoDB" id="9807558at2"/>
<dbReference type="InterPro" id="IPR005471">
    <property type="entry name" value="Tscrpt_reg_IclR_N"/>
</dbReference>
<dbReference type="InterPro" id="IPR036390">
    <property type="entry name" value="WH_DNA-bd_sf"/>
</dbReference>
<feature type="domain" description="IclR-ED" evidence="6">
    <location>
        <begin position="354"/>
        <end position="538"/>
    </location>
</feature>
<evidence type="ECO:0000259" key="5">
    <source>
        <dbReference type="PROSITE" id="PS51077"/>
    </source>
</evidence>
<dbReference type="GO" id="GO:0045892">
    <property type="term" value="P:negative regulation of DNA-templated transcription"/>
    <property type="evidence" value="ECO:0007669"/>
    <property type="project" value="TreeGrafter"/>
</dbReference>
<dbReference type="InterPro" id="IPR014757">
    <property type="entry name" value="Tscrpt_reg_IclR_C"/>
</dbReference>
<dbReference type="PANTHER" id="PTHR30136:SF34">
    <property type="entry name" value="TRANSCRIPTIONAL REGULATOR"/>
    <property type="match status" value="1"/>
</dbReference>
<dbReference type="Pfam" id="PF01614">
    <property type="entry name" value="IclR_C"/>
    <property type="match status" value="2"/>
</dbReference>
<sequence length="549" mass="58845">MPQTADAAPVGPLERGLTVLRALALARGDRLRASDLVRATGLARSPVDRLATTLVRLGYLREQDGRDFVLTPKVLEFGLAYLRSSRLPHRLGSLAEALADDLDESVSVAVPDGDAVRFVVQTPRRRALSVTFRAGDALPAERCAPGALFAADWDEQGFERWQARMLADPDNTAFPALPAAQISSRPTMTEFRRLAAEARTNGFALDDQLVEPGLVAVAVPIRDGSGHVVGALSVASHTSRHSAASLRERALEPMLRTARRMTEALATHEDRPAVHRPSRDDSLDPKGELGPEYLQSLARGLSVLAALSVPGGMTLTEVAEATALPRATARRSLLTLESLGYVATDSRRFLPLPRVLELGYPTVSARSLADVAQPHLVDLVHRVHESTSVAVLDGHDIRYIARVAASRIMYVDITVGTRFPAHATSMGRVLVAGLAPGPRSAWLDAADLAPLTAHTVTAPDRLKALLKQTTRDGFALVDQELEEGVRSLAVPLCGSDGRVVAAVNVSLHAGRASLQDVPGLLLPALRETARRITEDIALVFALQPIPSQV</sequence>
<dbReference type="InterPro" id="IPR036388">
    <property type="entry name" value="WH-like_DNA-bd_sf"/>
</dbReference>
<dbReference type="EMBL" id="CP001700">
    <property type="protein sequence ID" value="ACU73753.1"/>
    <property type="molecule type" value="Genomic_DNA"/>
</dbReference>
<dbReference type="RefSeq" id="WP_015793482.1">
    <property type="nucleotide sequence ID" value="NC_013131.1"/>
</dbReference>
<dbReference type="eggNOG" id="COG1414">
    <property type="taxonomic scope" value="Bacteria"/>
</dbReference>
<feature type="domain" description="IclR-ED" evidence="6">
    <location>
        <begin position="73"/>
        <end position="267"/>
    </location>
</feature>
<dbReference type="Gene3D" id="1.10.10.10">
    <property type="entry name" value="Winged helix-like DNA-binding domain superfamily/Winged helix DNA-binding domain"/>
    <property type="match status" value="2"/>
</dbReference>
<reference evidence="7 8" key="1">
    <citation type="journal article" date="2009" name="Stand. Genomic Sci.">
        <title>Complete genome sequence of Catenulispora acidiphila type strain (ID 139908).</title>
        <authorList>
            <person name="Copeland A."/>
            <person name="Lapidus A."/>
            <person name="Glavina Del Rio T."/>
            <person name="Nolan M."/>
            <person name="Lucas S."/>
            <person name="Chen F."/>
            <person name="Tice H."/>
            <person name="Cheng J.F."/>
            <person name="Bruce D."/>
            <person name="Goodwin L."/>
            <person name="Pitluck S."/>
            <person name="Mikhailova N."/>
            <person name="Pati A."/>
            <person name="Ivanova N."/>
            <person name="Mavromatis K."/>
            <person name="Chen A."/>
            <person name="Palaniappan K."/>
            <person name="Chain P."/>
            <person name="Land M."/>
            <person name="Hauser L."/>
            <person name="Chang Y.J."/>
            <person name="Jeffries C.D."/>
            <person name="Chertkov O."/>
            <person name="Brettin T."/>
            <person name="Detter J.C."/>
            <person name="Han C."/>
            <person name="Ali Z."/>
            <person name="Tindall B.J."/>
            <person name="Goker M."/>
            <person name="Bristow J."/>
            <person name="Eisen J.A."/>
            <person name="Markowitz V."/>
            <person name="Hugenholtz P."/>
            <person name="Kyrpides N.C."/>
            <person name="Klenk H.P."/>
        </authorList>
    </citation>
    <scope>NUCLEOTIDE SEQUENCE [LARGE SCALE GENOMIC DNA]</scope>
    <source>
        <strain evidence="8">DSM 44928 / JCM 14897 / NBRC 102108 / NRRL B-24433 / ID139908</strain>
    </source>
</reference>
<keyword evidence="3" id="KW-0804">Transcription</keyword>
<keyword evidence="2" id="KW-0238">DNA-binding</keyword>
<dbReference type="SUPFAM" id="SSF46785">
    <property type="entry name" value="Winged helix' DNA-binding domain"/>
    <property type="match status" value="2"/>
</dbReference>
<keyword evidence="8" id="KW-1185">Reference proteome</keyword>
<dbReference type="PROSITE" id="PS51077">
    <property type="entry name" value="HTH_ICLR"/>
    <property type="match status" value="2"/>
</dbReference>
<dbReference type="InterPro" id="IPR012794">
    <property type="entry name" value="PcaR_PcaU"/>
</dbReference>
<accession>C7Q1M4</accession>
<feature type="domain" description="HTH iclR-type" evidence="5">
    <location>
        <begin position="10"/>
        <end position="72"/>
    </location>
</feature>
<dbReference type="PROSITE" id="PS51078">
    <property type="entry name" value="ICLR_ED"/>
    <property type="match status" value="2"/>
</dbReference>
<feature type="domain" description="HTH iclR-type" evidence="5">
    <location>
        <begin position="294"/>
        <end position="360"/>
    </location>
</feature>
<dbReference type="GO" id="GO:0003700">
    <property type="term" value="F:DNA-binding transcription factor activity"/>
    <property type="evidence" value="ECO:0007669"/>
    <property type="project" value="TreeGrafter"/>
</dbReference>
<dbReference type="Proteomes" id="UP000000851">
    <property type="component" value="Chromosome"/>
</dbReference>
<evidence type="ECO:0000256" key="3">
    <source>
        <dbReference type="ARBA" id="ARBA00023163"/>
    </source>
</evidence>